<sequence>MRPALHCLVWEPDHTLWNGTVSDGSGGALRPAALRTLRLLRDRGVLHAVAGRGHRDRTVAALRGHGVLEYFSAVEVGWGRKSGALLRIARTLGVGLDVIGFVDPEPLERAEVAGRLPLVRCYAARNTDVLPALADFRPVPRSNPYPTPPLGFARVPAH</sequence>
<evidence type="ECO:0000313" key="2">
    <source>
        <dbReference type="Proteomes" id="UP001595696"/>
    </source>
</evidence>
<keyword evidence="2" id="KW-1185">Reference proteome</keyword>
<reference evidence="2" key="1">
    <citation type="journal article" date="2019" name="Int. J. Syst. Evol. Microbiol.">
        <title>The Global Catalogue of Microorganisms (GCM) 10K type strain sequencing project: providing services to taxonomists for standard genome sequencing and annotation.</title>
        <authorList>
            <consortium name="The Broad Institute Genomics Platform"/>
            <consortium name="The Broad Institute Genome Sequencing Center for Infectious Disease"/>
            <person name="Wu L."/>
            <person name="Ma J."/>
        </authorList>
    </citation>
    <scope>NUCLEOTIDE SEQUENCE [LARGE SCALE GENOMIC DNA]</scope>
    <source>
        <strain evidence="2">CGMCC 4.7330</strain>
    </source>
</reference>
<evidence type="ECO:0000313" key="1">
    <source>
        <dbReference type="EMBL" id="MFC3960840.1"/>
    </source>
</evidence>
<gene>
    <name evidence="1" type="ORF">ACFO0B_02425</name>
</gene>
<dbReference type="Gene3D" id="3.40.50.1000">
    <property type="entry name" value="HAD superfamily/HAD-like"/>
    <property type="match status" value="1"/>
</dbReference>
<dbReference type="InterPro" id="IPR023214">
    <property type="entry name" value="HAD_sf"/>
</dbReference>
<dbReference type="InterPro" id="IPR036412">
    <property type="entry name" value="HAD-like_sf"/>
</dbReference>
<protein>
    <recommendedName>
        <fullName evidence="3">FkbH-like protein</fullName>
    </recommendedName>
</protein>
<name>A0ABV8DLC0_9NOCA</name>
<dbReference type="EMBL" id="JBHSAX010000003">
    <property type="protein sequence ID" value="MFC3960840.1"/>
    <property type="molecule type" value="Genomic_DNA"/>
</dbReference>
<dbReference type="SUPFAM" id="SSF56784">
    <property type="entry name" value="HAD-like"/>
    <property type="match status" value="1"/>
</dbReference>
<evidence type="ECO:0008006" key="3">
    <source>
        <dbReference type="Google" id="ProtNLM"/>
    </source>
</evidence>
<organism evidence="1 2">
    <name type="scientific">Nocardia jiangsuensis</name>
    <dbReference type="NCBI Taxonomy" id="1691563"/>
    <lineage>
        <taxon>Bacteria</taxon>
        <taxon>Bacillati</taxon>
        <taxon>Actinomycetota</taxon>
        <taxon>Actinomycetes</taxon>
        <taxon>Mycobacteriales</taxon>
        <taxon>Nocardiaceae</taxon>
        <taxon>Nocardia</taxon>
    </lineage>
</organism>
<accession>A0ABV8DLC0</accession>
<dbReference type="RefSeq" id="WP_378610611.1">
    <property type="nucleotide sequence ID" value="NZ_JBHSAX010000003.1"/>
</dbReference>
<proteinExistence type="predicted"/>
<comment type="caution">
    <text evidence="1">The sequence shown here is derived from an EMBL/GenBank/DDBJ whole genome shotgun (WGS) entry which is preliminary data.</text>
</comment>
<dbReference type="Proteomes" id="UP001595696">
    <property type="component" value="Unassembled WGS sequence"/>
</dbReference>